<dbReference type="OMA" id="WVHDPIA"/>
<dbReference type="PANTHER" id="PTHR33835:SF2">
    <property type="entry name" value="LYSINE-TRNA LIGASE"/>
    <property type="match status" value="1"/>
</dbReference>
<dbReference type="Pfam" id="PF14234">
    <property type="entry name" value="DUF4336"/>
    <property type="match status" value="2"/>
</dbReference>
<dbReference type="InterPro" id="IPR025638">
    <property type="entry name" value="DUF4336"/>
</dbReference>
<dbReference type="Proteomes" id="UP000324585">
    <property type="component" value="Unassembled WGS sequence"/>
</dbReference>
<dbReference type="OrthoDB" id="421671at2759"/>
<keyword evidence="2" id="KW-0472">Membrane</keyword>
<keyword evidence="4" id="KW-1185">Reference proteome</keyword>
<evidence type="ECO:0000313" key="4">
    <source>
        <dbReference type="Proteomes" id="UP000324585"/>
    </source>
</evidence>
<dbReference type="PANTHER" id="PTHR33835">
    <property type="entry name" value="YALI0C07656P"/>
    <property type="match status" value="1"/>
</dbReference>
<gene>
    <name evidence="3" type="ORF">FVE85_3161</name>
</gene>
<evidence type="ECO:0000256" key="2">
    <source>
        <dbReference type="SAM" id="Phobius"/>
    </source>
</evidence>
<feature type="transmembrane region" description="Helical" evidence="2">
    <location>
        <begin position="12"/>
        <end position="33"/>
    </location>
</feature>
<feature type="region of interest" description="Disordered" evidence="1">
    <location>
        <begin position="35"/>
        <end position="69"/>
    </location>
</feature>
<keyword evidence="2" id="KW-0812">Transmembrane</keyword>
<dbReference type="AlphaFoldDB" id="A0A5J4YVH1"/>
<proteinExistence type="predicted"/>
<keyword evidence="2" id="KW-1133">Transmembrane helix</keyword>
<evidence type="ECO:0000256" key="1">
    <source>
        <dbReference type="SAM" id="MobiDB-lite"/>
    </source>
</evidence>
<dbReference type="EMBL" id="VRMN01000004">
    <property type="protein sequence ID" value="KAA8494920.1"/>
    <property type="molecule type" value="Genomic_DNA"/>
</dbReference>
<reference evidence="4" key="1">
    <citation type="journal article" date="2019" name="Nat. Commun.">
        <title>Expansion of phycobilisome linker gene families in mesophilic red algae.</title>
        <authorList>
            <person name="Lee J."/>
            <person name="Kim D."/>
            <person name="Bhattacharya D."/>
            <person name="Yoon H.S."/>
        </authorList>
    </citation>
    <scope>NUCLEOTIDE SEQUENCE [LARGE SCALE GENOMIC DNA]</scope>
    <source>
        <strain evidence="4">CCMP 1328</strain>
    </source>
</reference>
<protein>
    <submittedName>
        <fullName evidence="3">Uncharacterized protein</fullName>
    </submittedName>
</protein>
<evidence type="ECO:0000313" key="3">
    <source>
        <dbReference type="EMBL" id="KAA8494920.1"/>
    </source>
</evidence>
<accession>A0A5J4YVH1</accession>
<comment type="caution">
    <text evidence="3">The sequence shown here is derived from an EMBL/GenBank/DDBJ whole genome shotgun (WGS) entry which is preliminary data.</text>
</comment>
<sequence length="460" mass="51298">MVPEHRGCVIKVVLLLVKICMRMMFAFVGAAAAPPSRRTGVREKPPLPRWKRSGGHGTASGGTGGLCVGSGRVRSRVGIQMDVKEPRQDGQATEQMQKLQQRGSQWYVNFTGFPFPLRPFFKRRTMRKEVIPGTMWTFEQEHGLGFTFVAVNIVMTVIRLQSGGLWVHSPIAPTEECVNLVKELGGDVEFIILGTYAYEHKIYAAPFSRKFPDAKVYTVKCWSWPINLPNAFFGIFADGELRNDDRSTPWADEIEQKVIGPATLGIAPYSEAAFFHKPSKTLIVTDAVVHIPRSPPEVIDRNSLLQGASDRFYSSFRTGSVEKPPRPEDFPEPSLELGWMRMALLSTYFGPYDLLNPRGSFDALAGRLVVSPVVRKLVYSRITGPLREFVLDVATAWQFTSIIPAHFAAPIAASPKDWLDAFAFVLGKEETVKLPEKDFEILSGLERLLRNIGLTPSDIS</sequence>
<name>A0A5J4YVH1_PORPP</name>
<feature type="compositionally biased region" description="Gly residues" evidence="1">
    <location>
        <begin position="55"/>
        <end position="68"/>
    </location>
</feature>
<organism evidence="3 4">
    <name type="scientific">Porphyridium purpureum</name>
    <name type="common">Red alga</name>
    <name type="synonym">Porphyridium cruentum</name>
    <dbReference type="NCBI Taxonomy" id="35688"/>
    <lineage>
        <taxon>Eukaryota</taxon>
        <taxon>Rhodophyta</taxon>
        <taxon>Bangiophyceae</taxon>
        <taxon>Porphyridiales</taxon>
        <taxon>Porphyridiaceae</taxon>
        <taxon>Porphyridium</taxon>
    </lineage>
</organism>